<organism evidence="2 3">
    <name type="scientific">Rhodococcus spelaei</name>
    <dbReference type="NCBI Taxonomy" id="2546320"/>
    <lineage>
        <taxon>Bacteria</taxon>
        <taxon>Bacillati</taxon>
        <taxon>Actinomycetota</taxon>
        <taxon>Actinomycetes</taxon>
        <taxon>Mycobacteriales</taxon>
        <taxon>Nocardiaceae</taxon>
        <taxon>Rhodococcus</taxon>
    </lineage>
</organism>
<evidence type="ECO:0000313" key="2">
    <source>
        <dbReference type="EMBL" id="TQF65474.1"/>
    </source>
</evidence>
<comment type="caution">
    <text evidence="2">The sequence shown here is derived from an EMBL/GenBank/DDBJ whole genome shotgun (WGS) entry which is preliminary data.</text>
</comment>
<reference evidence="2 3" key="1">
    <citation type="submission" date="2019-06" db="EMBL/GenBank/DDBJ databases">
        <title>Rhodococcus spaelei sp. nov., isolated from a cave.</title>
        <authorList>
            <person name="Lee S.D."/>
        </authorList>
    </citation>
    <scope>NUCLEOTIDE SEQUENCE [LARGE SCALE GENOMIC DNA]</scope>
    <source>
        <strain evidence="2 3">C9-5</strain>
    </source>
</reference>
<protein>
    <recommendedName>
        <fullName evidence="4">Adenylate cyclase</fullName>
    </recommendedName>
</protein>
<dbReference type="EMBL" id="VIGH01000012">
    <property type="protein sequence ID" value="TQF65474.1"/>
    <property type="molecule type" value="Genomic_DNA"/>
</dbReference>
<keyword evidence="3" id="KW-1185">Reference proteome</keyword>
<proteinExistence type="predicted"/>
<dbReference type="RefSeq" id="WP_142103183.1">
    <property type="nucleotide sequence ID" value="NZ_VIGH01000012.1"/>
</dbReference>
<evidence type="ECO:0000256" key="1">
    <source>
        <dbReference type="SAM" id="Phobius"/>
    </source>
</evidence>
<gene>
    <name evidence="2" type="ORF">FK531_21670</name>
</gene>
<dbReference type="OrthoDB" id="4485224at2"/>
<keyword evidence="1" id="KW-0472">Membrane</keyword>
<evidence type="ECO:0008006" key="4">
    <source>
        <dbReference type="Google" id="ProtNLM"/>
    </source>
</evidence>
<keyword evidence="1" id="KW-1133">Transmembrane helix</keyword>
<accession>A0A541AZK6</accession>
<dbReference type="Proteomes" id="UP000316256">
    <property type="component" value="Unassembled WGS sequence"/>
</dbReference>
<keyword evidence="1" id="KW-0812">Transmembrane</keyword>
<dbReference type="AlphaFoldDB" id="A0A541AZK6"/>
<feature type="transmembrane region" description="Helical" evidence="1">
    <location>
        <begin position="6"/>
        <end position="34"/>
    </location>
</feature>
<evidence type="ECO:0000313" key="3">
    <source>
        <dbReference type="Proteomes" id="UP000316256"/>
    </source>
</evidence>
<sequence length="60" mass="6506">MVWSEIGVVFGYVVVCVAIVVVTIGVLMMFIVSINDNFGQRKPRNVLEPTGGQHRADDAG</sequence>
<name>A0A541AZK6_9NOCA</name>